<dbReference type="Pfam" id="PF20256">
    <property type="entry name" value="MoCoBD_2"/>
    <property type="match status" value="1"/>
</dbReference>
<comment type="similarity">
    <text evidence="3">Belongs to the xanthine dehydrogenase family.</text>
</comment>
<comment type="caution">
    <text evidence="11">The sequence shown here is derived from an EMBL/GenBank/DDBJ whole genome shotgun (WGS) entry which is preliminary data.</text>
</comment>
<accession>A0A2G8JJ03</accession>
<dbReference type="OrthoDB" id="8300278at2759"/>
<keyword evidence="8" id="KW-0411">Iron-sulfur</keyword>
<comment type="cofactor">
    <cofactor evidence="1">
        <name>Mo-molybdopterin</name>
        <dbReference type="ChEBI" id="CHEBI:71302"/>
    </cofactor>
</comment>
<reference evidence="11 12" key="1">
    <citation type="journal article" date="2017" name="PLoS Biol.">
        <title>The sea cucumber genome provides insights into morphological evolution and visceral regeneration.</title>
        <authorList>
            <person name="Zhang X."/>
            <person name="Sun L."/>
            <person name="Yuan J."/>
            <person name="Sun Y."/>
            <person name="Gao Y."/>
            <person name="Zhang L."/>
            <person name="Li S."/>
            <person name="Dai H."/>
            <person name="Hamel J.F."/>
            <person name="Liu C."/>
            <person name="Yu Y."/>
            <person name="Liu S."/>
            <person name="Lin W."/>
            <person name="Guo K."/>
            <person name="Jin S."/>
            <person name="Xu P."/>
            <person name="Storey K.B."/>
            <person name="Huan P."/>
            <person name="Zhang T."/>
            <person name="Zhou Y."/>
            <person name="Zhang J."/>
            <person name="Lin C."/>
            <person name="Li X."/>
            <person name="Xing L."/>
            <person name="Huo D."/>
            <person name="Sun M."/>
            <person name="Wang L."/>
            <person name="Mercier A."/>
            <person name="Li F."/>
            <person name="Yang H."/>
            <person name="Xiang J."/>
        </authorList>
    </citation>
    <scope>NUCLEOTIDE SEQUENCE [LARGE SCALE GENOMIC DNA]</scope>
    <source>
        <strain evidence="11">Shaxun</strain>
        <tissue evidence="11">Muscle</tissue>
    </source>
</reference>
<evidence type="ECO:0000256" key="6">
    <source>
        <dbReference type="ARBA" id="ARBA00023002"/>
    </source>
</evidence>
<gene>
    <name evidence="11" type="ORF">BSL78_27460</name>
</gene>
<dbReference type="SUPFAM" id="SSF56003">
    <property type="entry name" value="Molybdenum cofactor-binding domain"/>
    <property type="match status" value="1"/>
</dbReference>
<dbReference type="InterPro" id="IPR016208">
    <property type="entry name" value="Ald_Oxase/xanthine_DH-like"/>
</dbReference>
<evidence type="ECO:0000256" key="4">
    <source>
        <dbReference type="ARBA" id="ARBA00022714"/>
    </source>
</evidence>
<keyword evidence="12" id="KW-1185">Reference proteome</keyword>
<feature type="domain" description="Aldehyde oxidase/xanthine dehydrogenase second molybdopterin binding" evidence="10">
    <location>
        <begin position="1"/>
        <end position="206"/>
    </location>
</feature>
<evidence type="ECO:0000256" key="1">
    <source>
        <dbReference type="ARBA" id="ARBA00001924"/>
    </source>
</evidence>
<dbReference type="Gene3D" id="3.30.365.10">
    <property type="entry name" value="Aldehyde oxidase/xanthine dehydrogenase, molybdopterin binding domain"/>
    <property type="match status" value="2"/>
</dbReference>
<name>A0A2G8JJ03_STIJA</name>
<dbReference type="InterPro" id="IPR046867">
    <property type="entry name" value="AldOxase/xan_DH_MoCoBD2"/>
</dbReference>
<dbReference type="GO" id="GO:0051537">
    <property type="term" value="F:2 iron, 2 sulfur cluster binding"/>
    <property type="evidence" value="ECO:0007669"/>
    <property type="project" value="UniProtKB-KW"/>
</dbReference>
<proteinExistence type="inferred from homology"/>
<evidence type="ECO:0000313" key="11">
    <source>
        <dbReference type="EMBL" id="PIK35717.1"/>
    </source>
</evidence>
<comment type="cofactor">
    <cofactor evidence="9">
        <name>[2Fe-2S] cluster</name>
        <dbReference type="ChEBI" id="CHEBI:190135"/>
    </cofactor>
</comment>
<evidence type="ECO:0000256" key="3">
    <source>
        <dbReference type="ARBA" id="ARBA00006849"/>
    </source>
</evidence>
<evidence type="ECO:0000256" key="9">
    <source>
        <dbReference type="ARBA" id="ARBA00034078"/>
    </source>
</evidence>
<keyword evidence="4" id="KW-0001">2Fe-2S</keyword>
<keyword evidence="6" id="KW-0560">Oxidoreductase</keyword>
<dbReference type="EMBL" id="MRZV01001829">
    <property type="protein sequence ID" value="PIK35717.1"/>
    <property type="molecule type" value="Genomic_DNA"/>
</dbReference>
<protein>
    <recommendedName>
        <fullName evidence="10">Aldehyde oxidase/xanthine dehydrogenase second molybdopterin binding domain-containing protein</fullName>
    </recommendedName>
</protein>
<dbReference type="AlphaFoldDB" id="A0A2G8JJ03"/>
<evidence type="ECO:0000256" key="7">
    <source>
        <dbReference type="ARBA" id="ARBA00023004"/>
    </source>
</evidence>
<sequence>AGALVHVYKDGAVLLTHGGTEMGQGLYTKMLQVASRALGIPIGKIHTNECATDKVPNTSPTAASSGSDLNGMAVKEACEKIMTRLQPIIENKPTASWEVWVHDAYFQHISLSATGYYATPDLFFDSETNKGRCFNYYCYGAAASEVQIDCLTGDHVVVRTDIVMDVGNSLNPAIDIGQIEGAFSQGYGLFLLEDYRISPKGDLLTKVQELTSYPPLETHLQNLMLHFSTNRTTLHPYTLQ</sequence>
<organism evidence="11 12">
    <name type="scientific">Stichopus japonicus</name>
    <name type="common">Sea cucumber</name>
    <dbReference type="NCBI Taxonomy" id="307972"/>
    <lineage>
        <taxon>Eukaryota</taxon>
        <taxon>Metazoa</taxon>
        <taxon>Echinodermata</taxon>
        <taxon>Eleutherozoa</taxon>
        <taxon>Echinozoa</taxon>
        <taxon>Holothuroidea</taxon>
        <taxon>Aspidochirotacea</taxon>
        <taxon>Aspidochirotida</taxon>
        <taxon>Stichopodidae</taxon>
        <taxon>Apostichopus</taxon>
    </lineage>
</organism>
<dbReference type="FunFam" id="3.30.365.10:FF:000002">
    <property type="entry name" value="Xanthine dehydrogenase oxidase"/>
    <property type="match status" value="1"/>
</dbReference>
<evidence type="ECO:0000313" key="12">
    <source>
        <dbReference type="Proteomes" id="UP000230750"/>
    </source>
</evidence>
<evidence type="ECO:0000256" key="8">
    <source>
        <dbReference type="ARBA" id="ARBA00023014"/>
    </source>
</evidence>
<dbReference type="PANTHER" id="PTHR45444">
    <property type="entry name" value="XANTHINE DEHYDROGENASE"/>
    <property type="match status" value="1"/>
</dbReference>
<dbReference type="Proteomes" id="UP000230750">
    <property type="component" value="Unassembled WGS sequence"/>
</dbReference>
<evidence type="ECO:0000259" key="10">
    <source>
        <dbReference type="Pfam" id="PF20256"/>
    </source>
</evidence>
<feature type="non-terminal residue" evidence="11">
    <location>
        <position position="1"/>
    </location>
</feature>
<evidence type="ECO:0000256" key="5">
    <source>
        <dbReference type="ARBA" id="ARBA00022723"/>
    </source>
</evidence>
<feature type="non-terminal residue" evidence="11">
    <location>
        <position position="240"/>
    </location>
</feature>
<dbReference type="GO" id="GO:0005506">
    <property type="term" value="F:iron ion binding"/>
    <property type="evidence" value="ECO:0007669"/>
    <property type="project" value="InterPro"/>
</dbReference>
<evidence type="ECO:0000256" key="2">
    <source>
        <dbReference type="ARBA" id="ARBA00001974"/>
    </source>
</evidence>
<dbReference type="GO" id="GO:0016491">
    <property type="term" value="F:oxidoreductase activity"/>
    <property type="evidence" value="ECO:0007669"/>
    <property type="project" value="UniProtKB-KW"/>
</dbReference>
<comment type="cofactor">
    <cofactor evidence="2">
        <name>FAD</name>
        <dbReference type="ChEBI" id="CHEBI:57692"/>
    </cofactor>
</comment>
<dbReference type="PANTHER" id="PTHR45444:SF3">
    <property type="entry name" value="XANTHINE DEHYDROGENASE"/>
    <property type="match status" value="1"/>
</dbReference>
<dbReference type="STRING" id="307972.A0A2G8JJ03"/>
<dbReference type="InterPro" id="IPR037165">
    <property type="entry name" value="AldOxase/xan_DH_Mopterin-bd_sf"/>
</dbReference>
<keyword evidence="5" id="KW-0479">Metal-binding</keyword>
<keyword evidence="7" id="KW-0408">Iron</keyword>